<feature type="compositionally biased region" description="Acidic residues" evidence="1">
    <location>
        <begin position="221"/>
        <end position="251"/>
    </location>
</feature>
<keyword evidence="3" id="KW-1185">Reference proteome</keyword>
<evidence type="ECO:0000313" key="2">
    <source>
        <dbReference type="EMBL" id="SCV72933.1"/>
    </source>
</evidence>
<evidence type="ECO:0000313" key="3">
    <source>
        <dbReference type="Proteomes" id="UP000198372"/>
    </source>
</evidence>
<evidence type="ECO:0000256" key="1">
    <source>
        <dbReference type="SAM" id="MobiDB-lite"/>
    </source>
</evidence>
<dbReference type="EMBL" id="FMSP01000017">
    <property type="protein sequence ID" value="SCV72933.1"/>
    <property type="molecule type" value="Genomic_DNA"/>
</dbReference>
<feature type="compositionally biased region" description="Acidic residues" evidence="1">
    <location>
        <begin position="258"/>
        <end position="267"/>
    </location>
</feature>
<feature type="region of interest" description="Disordered" evidence="1">
    <location>
        <begin position="221"/>
        <end position="267"/>
    </location>
</feature>
<protein>
    <submittedName>
        <fullName evidence="2">BQ2448_6858 protein</fullName>
    </submittedName>
</protein>
<dbReference type="AlphaFoldDB" id="A0A238FLN2"/>
<name>A0A238FLN2_9BASI</name>
<accession>A0A238FLN2</accession>
<organism evidence="2 3">
    <name type="scientific">Microbotryum intermedium</name>
    <dbReference type="NCBI Taxonomy" id="269621"/>
    <lineage>
        <taxon>Eukaryota</taxon>
        <taxon>Fungi</taxon>
        <taxon>Dikarya</taxon>
        <taxon>Basidiomycota</taxon>
        <taxon>Pucciniomycotina</taxon>
        <taxon>Microbotryomycetes</taxon>
        <taxon>Microbotryales</taxon>
        <taxon>Microbotryaceae</taxon>
        <taxon>Microbotryum</taxon>
    </lineage>
</organism>
<reference evidence="3" key="1">
    <citation type="submission" date="2016-09" db="EMBL/GenBank/DDBJ databases">
        <authorList>
            <person name="Jeantristanb JTB J.-T."/>
            <person name="Ricardo R."/>
        </authorList>
    </citation>
    <scope>NUCLEOTIDE SEQUENCE [LARGE SCALE GENOMIC DNA]</scope>
</reference>
<proteinExistence type="predicted"/>
<sequence>MHSSGRHSTLWVRRLKIHHVRCTDFAEFLSEFDLPGLHYFSLALENFRTFTYQREDPLTDLPYTEDVEPLLKHLFTGSKRGIYHADFILPWHWRDFERSWCNQLAEQIHLWFLVAATQVDDSERNNAHLRADVGPLRNLATDEDEKCRWPNNFWGFDYYSRLADKYVRKPGDGPDEFILLDGFRWDGVREFCRERRIEFVLESINILRPASEIRMPWVEDAWDDSDSDQMMSDPEEESEIEEDSESEEESVSEQKEGDLEEAEDESE</sequence>
<dbReference type="Proteomes" id="UP000198372">
    <property type="component" value="Unassembled WGS sequence"/>
</dbReference>
<gene>
    <name evidence="2" type="ORF">BQ2448_6858</name>
</gene>
<dbReference type="OrthoDB" id="10376903at2759"/>